<sequence>MFRDAENADAQTLLVSLSAEACDAACSATRDGAASANCFVTSILRCSELDCKRSRLRCNEEEAKGRCRGP</sequence>
<dbReference type="Proteomes" id="UP000485058">
    <property type="component" value="Unassembled WGS sequence"/>
</dbReference>
<protein>
    <submittedName>
        <fullName evidence="1">Uncharacterized protein</fullName>
    </submittedName>
</protein>
<evidence type="ECO:0000313" key="2">
    <source>
        <dbReference type="Proteomes" id="UP000485058"/>
    </source>
</evidence>
<comment type="caution">
    <text evidence="1">The sequence shown here is derived from an EMBL/GenBank/DDBJ whole genome shotgun (WGS) entry which is preliminary data.</text>
</comment>
<name>A0A699YR55_HAELA</name>
<proteinExistence type="predicted"/>
<gene>
    <name evidence="1" type="ORF">HaLaN_04522</name>
</gene>
<organism evidence="1 2">
    <name type="scientific">Haematococcus lacustris</name>
    <name type="common">Green alga</name>
    <name type="synonym">Haematococcus pluvialis</name>
    <dbReference type="NCBI Taxonomy" id="44745"/>
    <lineage>
        <taxon>Eukaryota</taxon>
        <taxon>Viridiplantae</taxon>
        <taxon>Chlorophyta</taxon>
        <taxon>core chlorophytes</taxon>
        <taxon>Chlorophyceae</taxon>
        <taxon>CS clade</taxon>
        <taxon>Chlamydomonadales</taxon>
        <taxon>Haematococcaceae</taxon>
        <taxon>Haematococcus</taxon>
    </lineage>
</organism>
<keyword evidence="2" id="KW-1185">Reference proteome</keyword>
<reference evidence="1 2" key="1">
    <citation type="submission" date="2020-02" db="EMBL/GenBank/DDBJ databases">
        <title>Draft genome sequence of Haematococcus lacustris strain NIES-144.</title>
        <authorList>
            <person name="Morimoto D."/>
            <person name="Nakagawa S."/>
            <person name="Yoshida T."/>
            <person name="Sawayama S."/>
        </authorList>
    </citation>
    <scope>NUCLEOTIDE SEQUENCE [LARGE SCALE GENOMIC DNA]</scope>
    <source>
        <strain evidence="1 2">NIES-144</strain>
    </source>
</reference>
<dbReference type="EMBL" id="BLLF01000231">
    <property type="protein sequence ID" value="GFH09396.1"/>
    <property type="molecule type" value="Genomic_DNA"/>
</dbReference>
<evidence type="ECO:0000313" key="1">
    <source>
        <dbReference type="EMBL" id="GFH09396.1"/>
    </source>
</evidence>
<accession>A0A699YR55</accession>
<dbReference type="AlphaFoldDB" id="A0A699YR55"/>